<dbReference type="EMBL" id="OV651822">
    <property type="protein sequence ID" value="CAH1100096.1"/>
    <property type="molecule type" value="Genomic_DNA"/>
</dbReference>
<feature type="region of interest" description="Disordered" evidence="1">
    <location>
        <begin position="24"/>
        <end position="44"/>
    </location>
</feature>
<evidence type="ECO:0000313" key="4">
    <source>
        <dbReference type="Proteomes" id="UP001153636"/>
    </source>
</evidence>
<dbReference type="Proteomes" id="UP001153636">
    <property type="component" value="Chromosome 10"/>
</dbReference>
<feature type="compositionally biased region" description="Basic and acidic residues" evidence="1">
    <location>
        <begin position="545"/>
        <end position="559"/>
    </location>
</feature>
<feature type="region of interest" description="Disordered" evidence="1">
    <location>
        <begin position="461"/>
        <end position="487"/>
    </location>
</feature>
<name>A0A9P0CF02_9CUCU</name>
<keyword evidence="4" id="KW-1185">Reference proteome</keyword>
<accession>A0A9P0CF02</accession>
<feature type="compositionally biased region" description="Polar residues" evidence="1">
    <location>
        <begin position="523"/>
        <end position="533"/>
    </location>
</feature>
<proteinExistence type="predicted"/>
<dbReference type="OrthoDB" id="8023715at2759"/>
<feature type="compositionally biased region" description="Acidic residues" evidence="1">
    <location>
        <begin position="560"/>
        <end position="576"/>
    </location>
</feature>
<dbReference type="AlphaFoldDB" id="A0A9P0CF02"/>
<evidence type="ECO:0000256" key="1">
    <source>
        <dbReference type="SAM" id="MobiDB-lite"/>
    </source>
</evidence>
<feature type="signal peptide" evidence="2">
    <location>
        <begin position="1"/>
        <end position="18"/>
    </location>
</feature>
<sequence length="589" mass="67447">MMKIILLILLSICTLLNAEQLRYKPRGPPQRRRSPPHRQFAKKWHQGGPLIQMKPHGLPPHGLIQGVPQGMLQFPLRGPPLRQKPMNHNLNNNHNHNNNMPMLLVAPLHLGQNKLPQGIPQGIPQVLQRPATPPIRNYWKNQVNNVQFPPEKVYVPQGPSQQVEKQKPFRSAPSLPVQEYDYHVQTNQIPHSHINPIKQIGEKGPIHTIPAPNLSLRDKPAMIHEVRNELSYQPQNIPYEQQRQEVSFQHSSPHEVRGEISFGHKIPQSTHVNIQKSHEYQVTEPSEHNQKLQRIQQEHQKQIQLQIQKQIEHMQKQNAQQESQQILIASDSIPLQHNLDQNPTGDIILSNNLSPKDLYQLVNANYPQAHQNHQLEHIQLFQPDGTFLEQFPQESIQASDKISFQPEFQSFNYDEQAHQKSLSKKDMSSLVSATYNLGSDHKETSSRNSEDALEQSELVQSYFDSRSDVSDNKIESDAKSKKDSNEEKLVGSYYSSLPNKEAAERLAQLQSAGKINSNLMKLSTNQNDSNESMTILIPDDDDDNTEAKNASEKENKDEFSDYEDEEDENMASEESAEFGHRIQPKKRAE</sequence>
<feature type="chain" id="PRO_5040124412" evidence="2">
    <location>
        <begin position="19"/>
        <end position="589"/>
    </location>
</feature>
<evidence type="ECO:0000256" key="2">
    <source>
        <dbReference type="SAM" id="SignalP"/>
    </source>
</evidence>
<feature type="region of interest" description="Disordered" evidence="1">
    <location>
        <begin position="523"/>
        <end position="589"/>
    </location>
</feature>
<keyword evidence="2" id="KW-0732">Signal</keyword>
<feature type="compositionally biased region" description="Basic and acidic residues" evidence="1">
    <location>
        <begin position="465"/>
        <end position="487"/>
    </location>
</feature>
<evidence type="ECO:0000313" key="3">
    <source>
        <dbReference type="EMBL" id="CAH1100096.1"/>
    </source>
</evidence>
<protein>
    <submittedName>
        <fullName evidence="3">Uncharacterized protein</fullName>
    </submittedName>
</protein>
<reference evidence="3" key="1">
    <citation type="submission" date="2022-01" db="EMBL/GenBank/DDBJ databases">
        <authorList>
            <person name="King R."/>
        </authorList>
    </citation>
    <scope>NUCLEOTIDE SEQUENCE</scope>
</reference>
<gene>
    <name evidence="3" type="ORF">PSYICH_LOCUS1662</name>
</gene>
<organism evidence="3 4">
    <name type="scientific">Psylliodes chrysocephalus</name>
    <dbReference type="NCBI Taxonomy" id="3402493"/>
    <lineage>
        <taxon>Eukaryota</taxon>
        <taxon>Metazoa</taxon>
        <taxon>Ecdysozoa</taxon>
        <taxon>Arthropoda</taxon>
        <taxon>Hexapoda</taxon>
        <taxon>Insecta</taxon>
        <taxon>Pterygota</taxon>
        <taxon>Neoptera</taxon>
        <taxon>Endopterygota</taxon>
        <taxon>Coleoptera</taxon>
        <taxon>Polyphaga</taxon>
        <taxon>Cucujiformia</taxon>
        <taxon>Chrysomeloidea</taxon>
        <taxon>Chrysomelidae</taxon>
        <taxon>Galerucinae</taxon>
        <taxon>Alticini</taxon>
        <taxon>Psylliodes</taxon>
    </lineage>
</organism>